<dbReference type="AlphaFoldDB" id="A0A2N6VPW0"/>
<evidence type="ECO:0000259" key="1">
    <source>
        <dbReference type="Pfam" id="PF26035"/>
    </source>
</evidence>
<sequence>MSIELPSSEVLADLNQYLSRVLRIDEDAAVRITVHGTVAVISTAPLFPVGLGDDMPLALAMRMIPIVSCADGNIDEVVPASAVVDRLVRSSKTDSLELRVPPQRVQKSWTGIAPPRTGWAPVAEVDAESLRDVADAGVKEITEGVPEGAGAHAVSALRTAVWKRPIEGISDAVKSPVPAGLAFAMDACGFLRVSRPVKVFAAPQWLRLSAPHGHVLTRV</sequence>
<evidence type="ECO:0000313" key="4">
    <source>
        <dbReference type="Proteomes" id="UP000235598"/>
    </source>
</evidence>
<organism evidence="3 4">
    <name type="scientific">Brevibacterium paucivorans</name>
    <dbReference type="NCBI Taxonomy" id="170994"/>
    <lineage>
        <taxon>Bacteria</taxon>
        <taxon>Bacillati</taxon>
        <taxon>Actinomycetota</taxon>
        <taxon>Actinomycetes</taxon>
        <taxon>Micrococcales</taxon>
        <taxon>Brevibacteriaceae</taxon>
        <taxon>Brevibacterium</taxon>
    </lineage>
</organism>
<feature type="domain" description="DUF8010" evidence="1">
    <location>
        <begin position="3"/>
        <end position="96"/>
    </location>
</feature>
<protein>
    <submittedName>
        <fullName evidence="3">Uncharacterized protein</fullName>
    </submittedName>
</protein>
<dbReference type="OrthoDB" id="4801220at2"/>
<evidence type="ECO:0000313" key="3">
    <source>
        <dbReference type="EMBL" id="PMD06152.1"/>
    </source>
</evidence>
<dbReference type="InterPro" id="IPR058498">
    <property type="entry name" value="DUF8185"/>
</dbReference>
<dbReference type="Proteomes" id="UP000235598">
    <property type="component" value="Unassembled WGS sequence"/>
</dbReference>
<feature type="domain" description="DUF8185" evidence="2">
    <location>
        <begin position="114"/>
        <end position="218"/>
    </location>
</feature>
<evidence type="ECO:0000259" key="2">
    <source>
        <dbReference type="Pfam" id="PF26572"/>
    </source>
</evidence>
<proteinExistence type="predicted"/>
<dbReference type="EMBL" id="PNHK01000001">
    <property type="protein sequence ID" value="PMD06152.1"/>
    <property type="molecule type" value="Genomic_DNA"/>
</dbReference>
<name>A0A2N6VPW0_9MICO</name>
<reference evidence="3 4" key="1">
    <citation type="submission" date="2017-09" db="EMBL/GenBank/DDBJ databases">
        <title>Bacterial strain isolated from the female urinary microbiota.</title>
        <authorList>
            <person name="Thomas-White K."/>
            <person name="Kumar N."/>
            <person name="Forster S."/>
            <person name="Putonti C."/>
            <person name="Lawley T."/>
            <person name="Wolfe A.J."/>
        </authorList>
    </citation>
    <scope>NUCLEOTIDE SEQUENCE [LARGE SCALE GENOMIC DNA]</scope>
    <source>
        <strain evidence="3 4">UMB1301</strain>
    </source>
</reference>
<comment type="caution">
    <text evidence="3">The sequence shown here is derived from an EMBL/GenBank/DDBJ whole genome shotgun (WGS) entry which is preliminary data.</text>
</comment>
<accession>A0A2N6VPW0</accession>
<dbReference type="InterPro" id="IPR058323">
    <property type="entry name" value="DUF8010"/>
</dbReference>
<dbReference type="Pfam" id="PF26035">
    <property type="entry name" value="DUF8010"/>
    <property type="match status" value="1"/>
</dbReference>
<dbReference type="RefSeq" id="WP_102237805.1">
    <property type="nucleotide sequence ID" value="NZ_PNHK01000001.1"/>
</dbReference>
<gene>
    <name evidence="3" type="ORF">CJ199_01835</name>
</gene>
<dbReference type="Pfam" id="PF26572">
    <property type="entry name" value="DUF8185"/>
    <property type="match status" value="1"/>
</dbReference>